<dbReference type="PANTHER" id="PTHR24221:SF582">
    <property type="entry name" value="ABC TRANSPORTER DOMAIN-CONTAINING PROTEIN"/>
    <property type="match status" value="1"/>
</dbReference>
<evidence type="ECO:0000256" key="6">
    <source>
        <dbReference type="ARBA" id="ARBA00023136"/>
    </source>
</evidence>
<evidence type="ECO:0000256" key="7">
    <source>
        <dbReference type="SAM" id="Phobius"/>
    </source>
</evidence>
<organism evidence="9 10">
    <name type="scientific">Physcomitrium patens</name>
    <name type="common">Spreading-leaved earth moss</name>
    <name type="synonym">Physcomitrella patens</name>
    <dbReference type="NCBI Taxonomy" id="3218"/>
    <lineage>
        <taxon>Eukaryota</taxon>
        <taxon>Viridiplantae</taxon>
        <taxon>Streptophyta</taxon>
        <taxon>Embryophyta</taxon>
        <taxon>Bryophyta</taxon>
        <taxon>Bryophytina</taxon>
        <taxon>Bryopsida</taxon>
        <taxon>Funariidae</taxon>
        <taxon>Funariales</taxon>
        <taxon>Funariaceae</taxon>
        <taxon>Physcomitrium</taxon>
    </lineage>
</organism>
<dbReference type="Gene3D" id="1.20.1560.10">
    <property type="entry name" value="ABC transporter type 1, transmembrane domain"/>
    <property type="match status" value="1"/>
</dbReference>
<reference evidence="9 10" key="2">
    <citation type="journal article" date="2018" name="Plant J.">
        <title>The Physcomitrella patens chromosome-scale assembly reveals moss genome structure and evolution.</title>
        <authorList>
            <person name="Lang D."/>
            <person name="Ullrich K.K."/>
            <person name="Murat F."/>
            <person name="Fuchs J."/>
            <person name="Jenkins J."/>
            <person name="Haas F.B."/>
            <person name="Piednoel M."/>
            <person name="Gundlach H."/>
            <person name="Van Bel M."/>
            <person name="Meyberg R."/>
            <person name="Vives C."/>
            <person name="Morata J."/>
            <person name="Symeonidi A."/>
            <person name="Hiss M."/>
            <person name="Muchero W."/>
            <person name="Kamisugi Y."/>
            <person name="Saleh O."/>
            <person name="Blanc G."/>
            <person name="Decker E.L."/>
            <person name="van Gessel N."/>
            <person name="Grimwood J."/>
            <person name="Hayes R.D."/>
            <person name="Graham S.W."/>
            <person name="Gunter L.E."/>
            <person name="McDaniel S.F."/>
            <person name="Hoernstein S.N.W."/>
            <person name="Larsson A."/>
            <person name="Li F.W."/>
            <person name="Perroud P.F."/>
            <person name="Phillips J."/>
            <person name="Ranjan P."/>
            <person name="Rokshar D.S."/>
            <person name="Rothfels C.J."/>
            <person name="Schneider L."/>
            <person name="Shu S."/>
            <person name="Stevenson D.W."/>
            <person name="Thummler F."/>
            <person name="Tillich M."/>
            <person name="Villarreal Aguilar J.C."/>
            <person name="Widiez T."/>
            <person name="Wong G.K."/>
            <person name="Wymore A."/>
            <person name="Zhang Y."/>
            <person name="Zimmer A.D."/>
            <person name="Quatrano R.S."/>
            <person name="Mayer K.F.X."/>
            <person name="Goodstein D."/>
            <person name="Casacuberta J.M."/>
            <person name="Vandepoele K."/>
            <person name="Reski R."/>
            <person name="Cuming A.C."/>
            <person name="Tuskan G.A."/>
            <person name="Maumus F."/>
            <person name="Salse J."/>
            <person name="Schmutz J."/>
            <person name="Rensing S.A."/>
        </authorList>
    </citation>
    <scope>NUCLEOTIDE SEQUENCE [LARGE SCALE GENOMIC DNA]</scope>
    <source>
        <strain evidence="9 10">cv. Gransden 2004</strain>
    </source>
</reference>
<dbReference type="InterPro" id="IPR003439">
    <property type="entry name" value="ABC_transporter-like_ATP-bd"/>
</dbReference>
<dbReference type="GO" id="GO:0042626">
    <property type="term" value="F:ATPase-coupled transmembrane transporter activity"/>
    <property type="evidence" value="ECO:0000318"/>
    <property type="project" value="GO_Central"/>
</dbReference>
<keyword evidence="2 7" id="KW-0812">Transmembrane</keyword>
<dbReference type="PROSITE" id="PS50893">
    <property type="entry name" value="ABC_TRANSPORTER_2"/>
    <property type="match status" value="1"/>
</dbReference>
<keyword evidence="3" id="KW-0547">Nucleotide-binding</keyword>
<accession>A0A7I4AI99</accession>
<keyword evidence="5 7" id="KW-1133">Transmembrane helix</keyword>
<dbReference type="EnsemblPlants" id="Pp3c12_14200V3.2">
    <property type="protein sequence ID" value="Pp3c12_14200V3.2"/>
    <property type="gene ID" value="Pp3c12_14200"/>
</dbReference>
<dbReference type="AlphaFoldDB" id="A0A7I4AI99"/>
<evidence type="ECO:0000256" key="2">
    <source>
        <dbReference type="ARBA" id="ARBA00022692"/>
    </source>
</evidence>
<keyword evidence="4" id="KW-0067">ATP-binding</keyword>
<dbReference type="GO" id="GO:0055085">
    <property type="term" value="P:transmembrane transport"/>
    <property type="evidence" value="ECO:0000318"/>
    <property type="project" value="GO_Central"/>
</dbReference>
<dbReference type="Pfam" id="PF00005">
    <property type="entry name" value="ABC_tran"/>
    <property type="match status" value="1"/>
</dbReference>
<name>A0A7I4AI99_PHYPA</name>
<feature type="transmembrane region" description="Helical" evidence="7">
    <location>
        <begin position="70"/>
        <end position="92"/>
    </location>
</feature>
<dbReference type="GO" id="GO:0016020">
    <property type="term" value="C:membrane"/>
    <property type="evidence" value="ECO:0000318"/>
    <property type="project" value="GO_Central"/>
</dbReference>
<dbReference type="InParanoid" id="A0A7I4AI99"/>
<comment type="subcellular location">
    <subcellularLocation>
        <location evidence="1">Membrane</location>
        <topology evidence="1">Multi-pass membrane protein</topology>
    </subcellularLocation>
</comment>
<dbReference type="InterPro" id="IPR003593">
    <property type="entry name" value="AAA+_ATPase"/>
</dbReference>
<evidence type="ECO:0000256" key="5">
    <source>
        <dbReference type="ARBA" id="ARBA00022989"/>
    </source>
</evidence>
<dbReference type="Proteomes" id="UP000006727">
    <property type="component" value="Chromosome 12"/>
</dbReference>
<dbReference type="InterPro" id="IPR039421">
    <property type="entry name" value="Type_1_exporter"/>
</dbReference>
<dbReference type="SMART" id="SM00382">
    <property type="entry name" value="AAA"/>
    <property type="match status" value="1"/>
</dbReference>
<keyword evidence="6 7" id="KW-0472">Membrane</keyword>
<sequence>MIEAHKANFKKALAINIEAYFIRQITTNSRKFASKFYAESFVYRTSRSIKIFLFEHDAIIRLQQFRRSQIAGVTLGAANFVNFASMALMFWYGGLLTMRRLAAFADCFRVFLVFVNTSRGIGEAGALTPDFAEASIAIDSVFQILDRKTKIDTDDKLRDIHFAYLTRPNVMLFKGFCFQIHAGQRVAVVGQSGSGKSTIVGLIERFYDPSKGTVYIDGKDLKKVNLQSIRSHISLVNQEPTLFAMSIRDNIVYVKDGVTDAEIIEAAMTANAHNSLPDGYSTFPGESVLQLSATSALDAESERIVQAVLDSVTLGRSTIAVAHRVVSFSDFNSHHFPYHACRLTIRQAHLFAVLLDGVILEQGNHNDLIARDPAGAYYVLVYSQAGPH</sequence>
<dbReference type="SUPFAM" id="SSF90123">
    <property type="entry name" value="ABC transporter transmembrane region"/>
    <property type="match status" value="1"/>
</dbReference>
<reference evidence="9" key="3">
    <citation type="submission" date="2020-12" db="UniProtKB">
        <authorList>
            <consortium name="EnsemblPlants"/>
        </authorList>
    </citation>
    <scope>IDENTIFICATION</scope>
</reference>
<dbReference type="PANTHER" id="PTHR24221">
    <property type="entry name" value="ATP-BINDING CASSETTE SUB-FAMILY B"/>
    <property type="match status" value="1"/>
</dbReference>
<dbReference type="Gene3D" id="3.40.50.300">
    <property type="entry name" value="P-loop containing nucleotide triphosphate hydrolases"/>
    <property type="match status" value="2"/>
</dbReference>
<evidence type="ECO:0000256" key="1">
    <source>
        <dbReference type="ARBA" id="ARBA00004141"/>
    </source>
</evidence>
<protein>
    <recommendedName>
        <fullName evidence="8">ABC transporter domain-containing protein</fullName>
    </recommendedName>
</protein>
<evidence type="ECO:0000313" key="9">
    <source>
        <dbReference type="EnsemblPlants" id="Pp3c12_14200V3.2"/>
    </source>
</evidence>
<evidence type="ECO:0000313" key="10">
    <source>
        <dbReference type="Proteomes" id="UP000006727"/>
    </source>
</evidence>
<proteinExistence type="predicted"/>
<evidence type="ECO:0000256" key="3">
    <source>
        <dbReference type="ARBA" id="ARBA00022741"/>
    </source>
</evidence>
<evidence type="ECO:0000259" key="8">
    <source>
        <dbReference type="PROSITE" id="PS50893"/>
    </source>
</evidence>
<dbReference type="GO" id="GO:0016887">
    <property type="term" value="F:ATP hydrolysis activity"/>
    <property type="evidence" value="ECO:0007669"/>
    <property type="project" value="InterPro"/>
</dbReference>
<dbReference type="InterPro" id="IPR027417">
    <property type="entry name" value="P-loop_NTPase"/>
</dbReference>
<dbReference type="Gramene" id="Pp3c12_14200V3.2">
    <property type="protein sequence ID" value="Pp3c12_14200V3.2"/>
    <property type="gene ID" value="Pp3c12_14200"/>
</dbReference>
<dbReference type="SUPFAM" id="SSF52540">
    <property type="entry name" value="P-loop containing nucleoside triphosphate hydrolases"/>
    <property type="match status" value="1"/>
</dbReference>
<dbReference type="InterPro" id="IPR036640">
    <property type="entry name" value="ABC1_TM_sf"/>
</dbReference>
<reference evidence="9 10" key="1">
    <citation type="journal article" date="2008" name="Science">
        <title>The Physcomitrella genome reveals evolutionary insights into the conquest of land by plants.</title>
        <authorList>
            <person name="Rensing S."/>
            <person name="Lang D."/>
            <person name="Zimmer A."/>
            <person name="Terry A."/>
            <person name="Salamov A."/>
            <person name="Shapiro H."/>
            <person name="Nishiyama T."/>
            <person name="Perroud P.-F."/>
            <person name="Lindquist E."/>
            <person name="Kamisugi Y."/>
            <person name="Tanahashi T."/>
            <person name="Sakakibara K."/>
            <person name="Fujita T."/>
            <person name="Oishi K."/>
            <person name="Shin-I T."/>
            <person name="Kuroki Y."/>
            <person name="Toyoda A."/>
            <person name="Suzuki Y."/>
            <person name="Hashimoto A."/>
            <person name="Yamaguchi K."/>
            <person name="Sugano A."/>
            <person name="Kohara Y."/>
            <person name="Fujiyama A."/>
            <person name="Anterola A."/>
            <person name="Aoki S."/>
            <person name="Ashton N."/>
            <person name="Barbazuk W.B."/>
            <person name="Barker E."/>
            <person name="Bennetzen J."/>
            <person name="Bezanilla M."/>
            <person name="Blankenship R."/>
            <person name="Cho S.H."/>
            <person name="Dutcher S."/>
            <person name="Estelle M."/>
            <person name="Fawcett J.A."/>
            <person name="Gundlach H."/>
            <person name="Hanada K."/>
            <person name="Heyl A."/>
            <person name="Hicks K.A."/>
            <person name="Hugh J."/>
            <person name="Lohr M."/>
            <person name="Mayer K."/>
            <person name="Melkozernov A."/>
            <person name="Murata T."/>
            <person name="Nelson D."/>
            <person name="Pils B."/>
            <person name="Prigge M."/>
            <person name="Reiss B."/>
            <person name="Renner T."/>
            <person name="Rombauts S."/>
            <person name="Rushton P."/>
            <person name="Sanderfoot A."/>
            <person name="Schween G."/>
            <person name="Shiu S.-H."/>
            <person name="Stueber K."/>
            <person name="Theodoulou F.L."/>
            <person name="Tu H."/>
            <person name="Van de Peer Y."/>
            <person name="Verrier P.J."/>
            <person name="Waters E."/>
            <person name="Wood A."/>
            <person name="Yang L."/>
            <person name="Cove D."/>
            <person name="Cuming A."/>
            <person name="Hasebe M."/>
            <person name="Lucas S."/>
            <person name="Mishler D.B."/>
            <person name="Reski R."/>
            <person name="Grigoriev I."/>
            <person name="Quatrano R.S."/>
            <person name="Boore J.L."/>
        </authorList>
    </citation>
    <scope>NUCLEOTIDE SEQUENCE [LARGE SCALE GENOMIC DNA]</scope>
    <source>
        <strain evidence="9 10">cv. Gransden 2004</strain>
    </source>
</reference>
<dbReference type="EMBL" id="ABEU02000012">
    <property type="status" value="NOT_ANNOTATED_CDS"/>
    <property type="molecule type" value="Genomic_DNA"/>
</dbReference>
<keyword evidence="10" id="KW-1185">Reference proteome</keyword>
<evidence type="ECO:0000256" key="4">
    <source>
        <dbReference type="ARBA" id="ARBA00022840"/>
    </source>
</evidence>
<feature type="domain" description="ABC transporter" evidence="8">
    <location>
        <begin position="155"/>
        <end position="381"/>
    </location>
</feature>
<dbReference type="GO" id="GO:0005524">
    <property type="term" value="F:ATP binding"/>
    <property type="evidence" value="ECO:0007669"/>
    <property type="project" value="UniProtKB-KW"/>
</dbReference>